<dbReference type="InterPro" id="IPR051202">
    <property type="entry name" value="Peptidase_C40"/>
</dbReference>
<dbReference type="InterPro" id="IPR000064">
    <property type="entry name" value="NLP_P60_dom"/>
</dbReference>
<dbReference type="EMBL" id="AFZE01000023">
    <property type="protein sequence ID" value="EHL14724.1"/>
    <property type="molecule type" value="Genomic_DNA"/>
</dbReference>
<dbReference type="PANTHER" id="PTHR47053:SF1">
    <property type="entry name" value="MUREIN DD-ENDOPEPTIDASE MEPH-RELATED"/>
    <property type="match status" value="1"/>
</dbReference>
<comment type="caution">
    <text evidence="9">The sequence shown here is derived from an EMBL/GenBank/DDBJ whole genome shotgun (WGS) entry which is preliminary data.</text>
</comment>
<evidence type="ECO:0000256" key="1">
    <source>
        <dbReference type="ARBA" id="ARBA00007074"/>
    </source>
</evidence>
<dbReference type="InterPro" id="IPR038765">
    <property type="entry name" value="Papain-like_cys_pep_sf"/>
</dbReference>
<name>G9XD81_9FIRM</name>
<evidence type="ECO:0000256" key="6">
    <source>
        <dbReference type="SAM" id="SignalP"/>
    </source>
</evidence>
<feature type="domain" description="NlpC/P60" evidence="7">
    <location>
        <begin position="90"/>
        <end position="211"/>
    </location>
</feature>
<dbReference type="RefSeq" id="WP_009524510.1">
    <property type="nucleotide sequence ID" value="NZ_JBQMYE010000033.1"/>
</dbReference>
<accession>G9X131</accession>
<feature type="signal peptide" evidence="6">
    <location>
        <begin position="1"/>
        <end position="26"/>
    </location>
</feature>
<dbReference type="MEROPS" id="C40.006"/>
<dbReference type="HOGENOM" id="CLU_016043_6_2_9"/>
<keyword evidence="2" id="KW-0645">Protease</keyword>
<reference evidence="8 11" key="1">
    <citation type="submission" date="2011-08" db="EMBL/GenBank/DDBJ databases">
        <title>The Genome Sequence of Eubacteriaceae bacterium ACC19a.</title>
        <authorList>
            <consortium name="The Broad Institute Genome Sequencing Platform"/>
            <person name="Earl A."/>
            <person name="Ward D."/>
            <person name="Feldgarden M."/>
            <person name="Gevers D."/>
            <person name="Sizova M."/>
            <person name="Hazen A."/>
            <person name="Epstein S."/>
            <person name="Young S.K."/>
            <person name="Zeng Q."/>
            <person name="Gargeya S."/>
            <person name="Fitzgerald M."/>
            <person name="Haas B."/>
            <person name="Abouelleil A."/>
            <person name="Alvarado L."/>
            <person name="Arachchi H.M."/>
            <person name="Berlin A."/>
            <person name="Brown A."/>
            <person name="Chapman S.B."/>
            <person name="Chen Z."/>
            <person name="Dunbar C."/>
            <person name="Freedman E."/>
            <person name="Gearin G."/>
            <person name="Gellesch M."/>
            <person name="Goldberg J."/>
            <person name="Griggs A."/>
            <person name="Gujja S."/>
            <person name="Heiman D."/>
            <person name="Howarth C."/>
            <person name="Larson L."/>
            <person name="Lui A."/>
            <person name="MacDonald P.J.P."/>
            <person name="Montmayeur A."/>
            <person name="Murphy C."/>
            <person name="Neiman D."/>
            <person name="Pearson M."/>
            <person name="Priest M."/>
            <person name="Roberts A."/>
            <person name="Saif S."/>
            <person name="Shea T."/>
            <person name="Shenoy N."/>
            <person name="Sisk P."/>
            <person name="Stolte C."/>
            <person name="Sykes S."/>
            <person name="Wortman J."/>
            <person name="Nusbaum C."/>
            <person name="Birren B."/>
        </authorList>
    </citation>
    <scope>NUCLEOTIDE SEQUENCE [LARGE SCALE GENOMIC DNA]</scope>
    <source>
        <strain evidence="8 11">ACC19a</strain>
    </source>
</reference>
<evidence type="ECO:0000313" key="8">
    <source>
        <dbReference type="EMBL" id="EHL14724.1"/>
    </source>
</evidence>
<evidence type="ECO:0000256" key="5">
    <source>
        <dbReference type="SAM" id="Coils"/>
    </source>
</evidence>
<keyword evidence="6" id="KW-0732">Signal</keyword>
<keyword evidence="3" id="KW-0378">Hydrolase</keyword>
<keyword evidence="4" id="KW-0788">Thiol protease</keyword>
<evidence type="ECO:0000256" key="2">
    <source>
        <dbReference type="ARBA" id="ARBA00022670"/>
    </source>
</evidence>
<protein>
    <recommendedName>
        <fullName evidence="7">NlpC/P60 domain-containing protein</fullName>
    </recommendedName>
</protein>
<sequence length="211" mass="23001">MIIKKTLLAAIFTLGFAGLSMNFSYADEAEIFNNEVETKTTVAKEVAEPVNIEVSELEKLLALNEEQTKIEEKVEKERQAEKVEEEISVSADADKLIVIAKSKLGSPYSFGSLGPSAFDCSGYTSYVFRQMGISLPRTASSQAYGGVKVAKANLKKGDLVFFNTYGGISHVGIYIENGNFIHASSYGSGVVVSNINDSYYAPRYVTAARYL</sequence>
<evidence type="ECO:0000313" key="9">
    <source>
        <dbReference type="EMBL" id="EHL19086.1"/>
    </source>
</evidence>
<organism evidence="9 10">
    <name type="scientific">Peptoanaerobacter stomatis</name>
    <dbReference type="NCBI Taxonomy" id="796937"/>
    <lineage>
        <taxon>Bacteria</taxon>
        <taxon>Bacillati</taxon>
        <taxon>Bacillota</taxon>
        <taxon>Clostridia</taxon>
        <taxon>Peptostreptococcales</taxon>
        <taxon>Filifactoraceae</taxon>
        <taxon>Peptoanaerobacter</taxon>
    </lineage>
</organism>
<dbReference type="STRING" id="796937.HMPREF9630_00147"/>
<dbReference type="GO" id="GO:0008234">
    <property type="term" value="F:cysteine-type peptidase activity"/>
    <property type="evidence" value="ECO:0007669"/>
    <property type="project" value="UniProtKB-KW"/>
</dbReference>
<dbReference type="GO" id="GO:0006508">
    <property type="term" value="P:proteolysis"/>
    <property type="evidence" value="ECO:0007669"/>
    <property type="project" value="UniProtKB-KW"/>
</dbReference>
<proteinExistence type="inferred from homology"/>
<dbReference type="SUPFAM" id="SSF54001">
    <property type="entry name" value="Cysteine proteinases"/>
    <property type="match status" value="1"/>
</dbReference>
<reference evidence="9 10" key="2">
    <citation type="submission" date="2011-08" db="EMBL/GenBank/DDBJ databases">
        <title>The Genome Sequence of Eubacteriaceae bacterium CM5.</title>
        <authorList>
            <consortium name="The Broad Institute Genome Sequencing Platform"/>
            <person name="Earl A."/>
            <person name="Ward D."/>
            <person name="Feldgarden M."/>
            <person name="Gevers D."/>
            <person name="Sizova M."/>
            <person name="Hazen A."/>
            <person name="Epstein S."/>
            <person name="Young S.K."/>
            <person name="Zeng Q."/>
            <person name="Gargeya S."/>
            <person name="Fitzgerald M."/>
            <person name="Haas B."/>
            <person name="Abouelleil A."/>
            <person name="Alvarado L."/>
            <person name="Arachchi H.M."/>
            <person name="Berlin A."/>
            <person name="Brown A."/>
            <person name="Chapman S.B."/>
            <person name="Chen Z."/>
            <person name="Dunbar C."/>
            <person name="Freedman E."/>
            <person name="Gearin G."/>
            <person name="Gellesch M."/>
            <person name="Goldberg J."/>
            <person name="Griggs A."/>
            <person name="Gujja S."/>
            <person name="Heiman D."/>
            <person name="Howarth C."/>
            <person name="Larson L."/>
            <person name="Lui A."/>
            <person name="MacDonald P.J.P."/>
            <person name="Montmayeur A."/>
            <person name="Murphy C."/>
            <person name="Neiman D."/>
            <person name="Pearson M."/>
            <person name="Priest M."/>
            <person name="Roberts A."/>
            <person name="Saif S."/>
            <person name="Shea T."/>
            <person name="Shenoy N."/>
            <person name="Sisk P."/>
            <person name="Stolte C."/>
            <person name="Sykes S."/>
            <person name="Wortman J."/>
            <person name="Nusbaum C."/>
            <person name="Birren B."/>
        </authorList>
    </citation>
    <scope>NUCLEOTIDE SEQUENCE [LARGE SCALE GENOMIC DNA]</scope>
    <source>
        <strain evidence="9 10">CM5</strain>
    </source>
</reference>
<evidence type="ECO:0000259" key="7">
    <source>
        <dbReference type="PROSITE" id="PS51935"/>
    </source>
</evidence>
<dbReference type="Gene3D" id="3.90.1720.10">
    <property type="entry name" value="endopeptidase domain like (from Nostoc punctiforme)"/>
    <property type="match status" value="1"/>
</dbReference>
<gene>
    <name evidence="9" type="ORF">HMPREF9628_00320</name>
    <name evidence="8" type="ORF">HMPREF9629_00273</name>
</gene>
<evidence type="ECO:0000256" key="3">
    <source>
        <dbReference type="ARBA" id="ARBA00022801"/>
    </source>
</evidence>
<feature type="coiled-coil region" evidence="5">
    <location>
        <begin position="57"/>
        <end position="86"/>
    </location>
</feature>
<evidence type="ECO:0000313" key="10">
    <source>
        <dbReference type="Proteomes" id="UP000003379"/>
    </source>
</evidence>
<evidence type="ECO:0000256" key="4">
    <source>
        <dbReference type="ARBA" id="ARBA00022807"/>
    </source>
</evidence>
<dbReference type="Proteomes" id="UP000006437">
    <property type="component" value="Unassembled WGS sequence"/>
</dbReference>
<accession>G9XD81</accession>
<dbReference type="EMBL" id="AFZG01000030">
    <property type="protein sequence ID" value="EHL19086.1"/>
    <property type="molecule type" value="Genomic_DNA"/>
</dbReference>
<dbReference type="Proteomes" id="UP000003379">
    <property type="component" value="Unassembled WGS sequence"/>
</dbReference>
<feature type="chain" id="PRO_5003528397" description="NlpC/P60 domain-containing protein" evidence="6">
    <location>
        <begin position="27"/>
        <end position="211"/>
    </location>
</feature>
<dbReference type="Pfam" id="PF00877">
    <property type="entry name" value="NLPC_P60"/>
    <property type="match status" value="1"/>
</dbReference>
<dbReference type="PANTHER" id="PTHR47053">
    <property type="entry name" value="MUREIN DD-ENDOPEPTIDASE MEPH-RELATED"/>
    <property type="match status" value="1"/>
</dbReference>
<dbReference type="PROSITE" id="PS51935">
    <property type="entry name" value="NLPC_P60"/>
    <property type="match status" value="1"/>
</dbReference>
<evidence type="ECO:0000313" key="11">
    <source>
        <dbReference type="Proteomes" id="UP000006437"/>
    </source>
</evidence>
<dbReference type="AlphaFoldDB" id="G9XD81"/>
<keyword evidence="5" id="KW-0175">Coiled coil</keyword>
<comment type="similarity">
    <text evidence="1">Belongs to the peptidase C40 family.</text>
</comment>